<feature type="transmembrane region" description="Helical" evidence="10">
    <location>
        <begin position="172"/>
        <end position="197"/>
    </location>
</feature>
<feature type="domain" description="Type II secretion system protein GspF" evidence="11">
    <location>
        <begin position="271"/>
        <end position="393"/>
    </location>
</feature>
<evidence type="ECO:0000256" key="10">
    <source>
        <dbReference type="SAM" id="Phobius"/>
    </source>
</evidence>
<sequence length="403" mass="44900">MPLYAYRARDMGGNLVTGTLEVDSKAQCIDVLKQKNYYIIDIKEEVVKQDILDFASFKKVKIKDIAVFCRQFATLINAGIPIVTSLATMKEQVENKRLKKALSEVYEEVQKGRTLSDAMKKHEDVFPMLLYNMIEVGEVSGTLDKVMNEMADHFEKENELDQKVKSALTYPVIVSIVAVLVVIFLLTNVLPVFVSMFKNAGVELPLPTRILLAVSSSISQYWYLYIGGIVLFSFSLSRFLRTKEGGRIYDTMLINMPIFGPLNRKVLISRFTRTLGTLISAGIPLIKAMEVVERVVGNTVVAEGLRAAQEDVKKGIPLSEPLKRIGIFPPMVIQMISVGESSGSLDSILNKTADFYDGEVDTAVSQMTTLLEPLIIVMLATVVGFIVVSIIMPLFELYNFIGQ</sequence>
<proteinExistence type="inferred from homology"/>
<evidence type="ECO:0000256" key="6">
    <source>
        <dbReference type="ARBA" id="ARBA00022692"/>
    </source>
</evidence>
<dbReference type="FunFam" id="1.20.81.30:FF:000001">
    <property type="entry name" value="Type II secretion system protein F"/>
    <property type="match status" value="2"/>
</dbReference>
<dbReference type="Pfam" id="PF00482">
    <property type="entry name" value="T2SSF"/>
    <property type="match status" value="2"/>
</dbReference>
<keyword evidence="3 9" id="KW-0813">Transport</keyword>
<dbReference type="PROSITE" id="PS00874">
    <property type="entry name" value="T2SP_F"/>
    <property type="match status" value="1"/>
</dbReference>
<dbReference type="InterPro" id="IPR042094">
    <property type="entry name" value="T2SS_GspF_sf"/>
</dbReference>
<accession>A0A097ARB0</accession>
<reference evidence="13" key="1">
    <citation type="journal article" date="2015" name="Genome Announc.">
        <title>Whole-Genome Sequences of 80 Environmental and Clinical Isolates of Burkholderia pseudomallei.</title>
        <authorList>
            <person name="Johnson S.L."/>
            <person name="Baker A.L."/>
            <person name="Chain P.S."/>
            <person name="Currie B.J."/>
            <person name="Daligault H.E."/>
            <person name="Davenport K.W."/>
            <person name="Davis C.B."/>
            <person name="Inglis T.J."/>
            <person name="Kaestli M."/>
            <person name="Koren S."/>
            <person name="Mayo M."/>
            <person name="Merritt A.J."/>
            <person name="Price E.P."/>
            <person name="Sarovich D.S."/>
            <person name="Warner J."/>
            <person name="Rosovitz M.J."/>
        </authorList>
    </citation>
    <scope>NUCLEOTIDE SEQUENCE [LARGE SCALE GENOMIC DNA]</scope>
    <source>
        <strain evidence="13">DSM 2030</strain>
    </source>
</reference>
<keyword evidence="4" id="KW-1003">Cell membrane</keyword>
<dbReference type="InterPro" id="IPR001992">
    <property type="entry name" value="T2SS_GspF/T4SS_PilC_CS"/>
</dbReference>
<keyword evidence="13" id="KW-1185">Reference proteome</keyword>
<feature type="domain" description="Type II secretion system protein GspF" evidence="11">
    <location>
        <begin position="68"/>
        <end position="191"/>
    </location>
</feature>
<dbReference type="InterPro" id="IPR003004">
    <property type="entry name" value="GspF/PilC"/>
</dbReference>
<dbReference type="OrthoDB" id="9805682at2"/>
<keyword evidence="7 10" id="KW-1133">Transmembrane helix</keyword>
<dbReference type="RefSeq" id="WP_049685119.1">
    <property type="nucleotide sequence ID" value="NZ_CP009170.1"/>
</dbReference>
<comment type="subcellular location">
    <subcellularLocation>
        <location evidence="1">Cell inner membrane</location>
        <topology evidence="1">Multi-pass membrane protein</topology>
    </subcellularLocation>
    <subcellularLocation>
        <location evidence="9">Cell membrane</location>
        <topology evidence="9">Multi-pass membrane protein</topology>
    </subcellularLocation>
</comment>
<evidence type="ECO:0000256" key="1">
    <source>
        <dbReference type="ARBA" id="ARBA00004429"/>
    </source>
</evidence>
<evidence type="ECO:0000259" key="11">
    <source>
        <dbReference type="Pfam" id="PF00482"/>
    </source>
</evidence>
<feature type="transmembrane region" description="Helical" evidence="10">
    <location>
        <begin position="221"/>
        <end position="240"/>
    </location>
</feature>
<dbReference type="GO" id="GO:0009306">
    <property type="term" value="P:protein secretion"/>
    <property type="evidence" value="ECO:0007669"/>
    <property type="project" value="InterPro"/>
</dbReference>
<name>A0A097ARB0_THEKI</name>
<keyword evidence="5" id="KW-0997">Cell inner membrane</keyword>
<evidence type="ECO:0000256" key="5">
    <source>
        <dbReference type="ARBA" id="ARBA00022519"/>
    </source>
</evidence>
<evidence type="ECO:0000256" key="7">
    <source>
        <dbReference type="ARBA" id="ARBA00022989"/>
    </source>
</evidence>
<comment type="similarity">
    <text evidence="2 9">Belongs to the GSP F family.</text>
</comment>
<evidence type="ECO:0000313" key="12">
    <source>
        <dbReference type="EMBL" id="AIS52349.1"/>
    </source>
</evidence>
<feature type="transmembrane region" description="Helical" evidence="10">
    <location>
        <begin position="374"/>
        <end position="395"/>
    </location>
</feature>
<dbReference type="GO" id="GO:0005886">
    <property type="term" value="C:plasma membrane"/>
    <property type="evidence" value="ECO:0007669"/>
    <property type="project" value="UniProtKB-SubCell"/>
</dbReference>
<dbReference type="STRING" id="2325.TKV_c11780"/>
<dbReference type="Gene3D" id="1.20.81.30">
    <property type="entry name" value="Type II secretion system (T2SS), domain F"/>
    <property type="match status" value="2"/>
</dbReference>
<dbReference type="PRINTS" id="PR00812">
    <property type="entry name" value="BCTERIALGSPF"/>
</dbReference>
<evidence type="ECO:0000313" key="13">
    <source>
        <dbReference type="Proteomes" id="UP000029669"/>
    </source>
</evidence>
<organism evidence="12 13">
    <name type="scientific">Thermoanaerobacter kivui</name>
    <name type="common">Acetogenium kivui</name>
    <dbReference type="NCBI Taxonomy" id="2325"/>
    <lineage>
        <taxon>Bacteria</taxon>
        <taxon>Bacillati</taxon>
        <taxon>Bacillota</taxon>
        <taxon>Clostridia</taxon>
        <taxon>Thermoanaerobacterales</taxon>
        <taxon>Thermoanaerobacteraceae</taxon>
        <taxon>Thermoanaerobacter</taxon>
    </lineage>
</organism>
<protein>
    <submittedName>
        <fullName evidence="12">Type 4 fimbrial assembly protein PilC</fullName>
    </submittedName>
</protein>
<evidence type="ECO:0000256" key="2">
    <source>
        <dbReference type="ARBA" id="ARBA00005745"/>
    </source>
</evidence>
<evidence type="ECO:0000256" key="8">
    <source>
        <dbReference type="ARBA" id="ARBA00023136"/>
    </source>
</evidence>
<dbReference type="EMBL" id="CP009170">
    <property type="protein sequence ID" value="AIS52349.1"/>
    <property type="molecule type" value="Genomic_DNA"/>
</dbReference>
<evidence type="ECO:0000256" key="4">
    <source>
        <dbReference type="ARBA" id="ARBA00022475"/>
    </source>
</evidence>
<dbReference type="InterPro" id="IPR018076">
    <property type="entry name" value="T2SS_GspF_dom"/>
</dbReference>
<keyword evidence="6 9" id="KW-0812">Transmembrane</keyword>
<dbReference type="HOGENOM" id="CLU_035032_2_1_9"/>
<dbReference type="Proteomes" id="UP000029669">
    <property type="component" value="Chromosome"/>
</dbReference>
<gene>
    <name evidence="12" type="primary">pilC</name>
    <name evidence="12" type="ORF">TKV_c11780</name>
</gene>
<keyword evidence="8 10" id="KW-0472">Membrane</keyword>
<dbReference type="AlphaFoldDB" id="A0A097ARB0"/>
<evidence type="ECO:0000256" key="3">
    <source>
        <dbReference type="ARBA" id="ARBA00022448"/>
    </source>
</evidence>
<dbReference type="PANTHER" id="PTHR30012:SF0">
    <property type="entry name" value="TYPE II SECRETION SYSTEM PROTEIN F-RELATED"/>
    <property type="match status" value="1"/>
</dbReference>
<dbReference type="eggNOG" id="COG1459">
    <property type="taxonomic scope" value="Bacteria"/>
</dbReference>
<dbReference type="PANTHER" id="PTHR30012">
    <property type="entry name" value="GENERAL SECRETION PATHWAY PROTEIN"/>
    <property type="match status" value="1"/>
</dbReference>
<evidence type="ECO:0000256" key="9">
    <source>
        <dbReference type="RuleBase" id="RU003923"/>
    </source>
</evidence>
<dbReference type="KEGG" id="tki:TKV_c11780"/>